<protein>
    <submittedName>
        <fullName evidence="8">YeiH family putative sulfate export transporter</fullName>
    </submittedName>
</protein>
<feature type="transmembrane region" description="Helical" evidence="7">
    <location>
        <begin position="326"/>
        <end position="348"/>
    </location>
</feature>
<dbReference type="EMBL" id="CP064946">
    <property type="protein sequence ID" value="QPH47215.1"/>
    <property type="molecule type" value="Genomic_DNA"/>
</dbReference>
<feature type="transmembrane region" description="Helical" evidence="7">
    <location>
        <begin position="234"/>
        <end position="252"/>
    </location>
</feature>
<feature type="transmembrane region" description="Helical" evidence="7">
    <location>
        <begin position="13"/>
        <end position="33"/>
    </location>
</feature>
<evidence type="ECO:0000313" key="8">
    <source>
        <dbReference type="EMBL" id="QPH47215.1"/>
    </source>
</evidence>
<evidence type="ECO:0000256" key="5">
    <source>
        <dbReference type="ARBA" id="ARBA00022989"/>
    </source>
</evidence>
<keyword evidence="4 7" id="KW-0812">Transmembrane</keyword>
<evidence type="ECO:0000313" key="9">
    <source>
        <dbReference type="Proteomes" id="UP000594430"/>
    </source>
</evidence>
<keyword evidence="6 7" id="KW-0472">Membrane</keyword>
<sequence length="353" mass="36697">MTPAPSTPPDAPVAHRCAVLKGVIFVTVLALGVSQVAALPLFVQLGLSPLILGIIAGAFCGNVLEDRLPAGYGPGIHLCARALLRVAVAFFGLRISLQEIAHVGWPGLVISLLVISSTLAIGVWCGMKLLGLDRETALLTAAGSAICGAAAVLAFESTLRSAPHKSAVAVGSVVLFGTASMFFYPFLIQAGWLHLDAQTAGLWLGGTLHEVAQVVGAASTLGPDASHVATIVKMTRVMLLVPVLLLVGLWISRTPRAGVVPGKGRLSVPWFAFGFLALVAINSLQVLPSNLREAVNGLDTFALTMAMTALGMETRFEQIRHAGPRVLATGAILNMWLFGGGLAITLAVQRLVG</sequence>
<name>A0A7S9LE50_9PSED</name>
<reference evidence="8 9" key="1">
    <citation type="submission" date="2020-11" db="EMBL/GenBank/DDBJ databases">
        <title>Pseudomonas fulva producing VIM-24.</title>
        <authorList>
            <person name="Liu S."/>
        </authorList>
    </citation>
    <scope>NUCLEOTIDE SEQUENCE [LARGE SCALE GENOMIC DNA]</scope>
    <source>
        <strain evidence="8 9">ZDHY414</strain>
    </source>
</reference>
<feature type="transmembrane region" description="Helical" evidence="7">
    <location>
        <begin position="167"/>
        <end position="187"/>
    </location>
</feature>
<evidence type="ECO:0000256" key="7">
    <source>
        <dbReference type="SAM" id="Phobius"/>
    </source>
</evidence>
<evidence type="ECO:0000256" key="1">
    <source>
        <dbReference type="ARBA" id="ARBA00004651"/>
    </source>
</evidence>
<dbReference type="InterPro" id="IPR018383">
    <property type="entry name" value="UPF0324_pro"/>
</dbReference>
<evidence type="ECO:0000256" key="6">
    <source>
        <dbReference type="ARBA" id="ARBA00023136"/>
    </source>
</evidence>
<keyword evidence="5 7" id="KW-1133">Transmembrane helix</keyword>
<feature type="transmembrane region" description="Helical" evidence="7">
    <location>
        <begin position="105"/>
        <end position="124"/>
    </location>
</feature>
<dbReference type="PANTHER" id="PTHR30106:SF2">
    <property type="entry name" value="UPF0324 INNER MEMBRANE PROTEIN YEIH"/>
    <property type="match status" value="1"/>
</dbReference>
<dbReference type="Pfam" id="PF03601">
    <property type="entry name" value="Cons_hypoth698"/>
    <property type="match status" value="1"/>
</dbReference>
<dbReference type="GO" id="GO:0005886">
    <property type="term" value="C:plasma membrane"/>
    <property type="evidence" value="ECO:0007669"/>
    <property type="project" value="UniProtKB-SubCell"/>
</dbReference>
<proteinExistence type="inferred from homology"/>
<feature type="transmembrane region" description="Helical" evidence="7">
    <location>
        <begin position="264"/>
        <end position="282"/>
    </location>
</feature>
<feature type="transmembrane region" description="Helical" evidence="7">
    <location>
        <begin position="136"/>
        <end position="155"/>
    </location>
</feature>
<dbReference type="Proteomes" id="UP000594430">
    <property type="component" value="Chromosome"/>
</dbReference>
<feature type="transmembrane region" description="Helical" evidence="7">
    <location>
        <begin position="45"/>
        <end position="64"/>
    </location>
</feature>
<comment type="similarity">
    <text evidence="2">Belongs to the UPF0324 family.</text>
</comment>
<dbReference type="AlphaFoldDB" id="A0A7S9LE50"/>
<evidence type="ECO:0000256" key="4">
    <source>
        <dbReference type="ARBA" id="ARBA00022692"/>
    </source>
</evidence>
<keyword evidence="3" id="KW-1003">Cell membrane</keyword>
<evidence type="ECO:0000256" key="2">
    <source>
        <dbReference type="ARBA" id="ARBA00007977"/>
    </source>
</evidence>
<dbReference type="RefSeq" id="WP_125922279.1">
    <property type="nucleotide sequence ID" value="NZ_BQHM01000012.1"/>
</dbReference>
<accession>A0A7S9LE50</accession>
<evidence type="ECO:0000256" key="3">
    <source>
        <dbReference type="ARBA" id="ARBA00022475"/>
    </source>
</evidence>
<organism evidence="8 9">
    <name type="scientific">Pseudomonas fulva</name>
    <dbReference type="NCBI Taxonomy" id="47880"/>
    <lineage>
        <taxon>Bacteria</taxon>
        <taxon>Pseudomonadati</taxon>
        <taxon>Pseudomonadota</taxon>
        <taxon>Gammaproteobacteria</taxon>
        <taxon>Pseudomonadales</taxon>
        <taxon>Pseudomonadaceae</taxon>
        <taxon>Pseudomonas</taxon>
    </lineage>
</organism>
<gene>
    <name evidence="8" type="ORF">IZU98_12330</name>
</gene>
<comment type="subcellular location">
    <subcellularLocation>
        <location evidence="1">Cell membrane</location>
        <topology evidence="1">Multi-pass membrane protein</topology>
    </subcellularLocation>
</comment>
<feature type="transmembrane region" description="Helical" evidence="7">
    <location>
        <begin position="70"/>
        <end position="93"/>
    </location>
</feature>
<dbReference type="PANTHER" id="PTHR30106">
    <property type="entry name" value="INNER MEMBRANE PROTEIN YEIH-RELATED"/>
    <property type="match status" value="1"/>
</dbReference>